<comment type="caution">
    <text evidence="2">The sequence shown here is derived from an EMBL/GenBank/DDBJ whole genome shotgun (WGS) entry which is preliminary data.</text>
</comment>
<dbReference type="InterPro" id="IPR003382">
    <property type="entry name" value="Flavoprotein"/>
</dbReference>
<dbReference type="RefSeq" id="XP_028485967.1">
    <property type="nucleotide sequence ID" value="XM_028630452.1"/>
</dbReference>
<gene>
    <name evidence="2" type="ORF">C8Q69DRAFT_464838</name>
</gene>
<dbReference type="SUPFAM" id="SSF52507">
    <property type="entry name" value="Homo-oligomeric flavin-containing Cys decarboxylases, HFCD"/>
    <property type="match status" value="1"/>
</dbReference>
<dbReference type="EMBL" id="RCNU01000004">
    <property type="protein sequence ID" value="RWQ96322.1"/>
    <property type="molecule type" value="Genomic_DNA"/>
</dbReference>
<evidence type="ECO:0000259" key="1">
    <source>
        <dbReference type="Pfam" id="PF02441"/>
    </source>
</evidence>
<dbReference type="GO" id="GO:0003824">
    <property type="term" value="F:catalytic activity"/>
    <property type="evidence" value="ECO:0007669"/>
    <property type="project" value="InterPro"/>
</dbReference>
<evidence type="ECO:0000313" key="2">
    <source>
        <dbReference type="EMBL" id="RWQ96322.1"/>
    </source>
</evidence>
<keyword evidence="3" id="KW-1185">Reference proteome</keyword>
<dbReference type="Proteomes" id="UP000283841">
    <property type="component" value="Unassembled WGS sequence"/>
</dbReference>
<sequence length="53" mass="5677">MGLDVIVPCSMKTLAAISSSTRDDLISRTGDVMLKEPRKAILVTRGTCPAVEE</sequence>
<dbReference type="GeneID" id="39599729"/>
<dbReference type="Pfam" id="PF02441">
    <property type="entry name" value="Flavoprotein"/>
    <property type="match status" value="1"/>
</dbReference>
<protein>
    <recommendedName>
        <fullName evidence="1">Flavoprotein domain-containing protein</fullName>
    </recommendedName>
</protein>
<dbReference type="InterPro" id="IPR036551">
    <property type="entry name" value="Flavin_trans-like"/>
</dbReference>
<accession>A0A443HWV6</accession>
<dbReference type="VEuPathDB" id="FungiDB:C8Q69DRAFT_464838"/>
<dbReference type="Gene3D" id="3.40.50.1950">
    <property type="entry name" value="Flavin prenyltransferase-like"/>
    <property type="match status" value="1"/>
</dbReference>
<feature type="domain" description="Flavoprotein" evidence="1">
    <location>
        <begin position="5"/>
        <end position="47"/>
    </location>
</feature>
<dbReference type="AlphaFoldDB" id="A0A443HWV6"/>
<name>A0A443HWV6_BYSSP</name>
<reference evidence="2 3" key="1">
    <citation type="journal article" date="2018" name="Front. Microbiol.">
        <title>Genomic and genetic insights into a cosmopolitan fungus, Paecilomyces variotii (Eurotiales).</title>
        <authorList>
            <person name="Urquhart A.S."/>
            <person name="Mondo S.J."/>
            <person name="Makela M.R."/>
            <person name="Hane J.K."/>
            <person name="Wiebenga A."/>
            <person name="He G."/>
            <person name="Mihaltcheva S."/>
            <person name="Pangilinan J."/>
            <person name="Lipzen A."/>
            <person name="Barry K."/>
            <person name="de Vries R.P."/>
            <person name="Grigoriev I.V."/>
            <person name="Idnurm A."/>
        </authorList>
    </citation>
    <scope>NUCLEOTIDE SEQUENCE [LARGE SCALE GENOMIC DNA]</scope>
    <source>
        <strain evidence="2 3">CBS 101075</strain>
    </source>
</reference>
<organism evidence="2 3">
    <name type="scientific">Byssochlamys spectabilis</name>
    <name type="common">Paecilomyces variotii</name>
    <dbReference type="NCBI Taxonomy" id="264951"/>
    <lineage>
        <taxon>Eukaryota</taxon>
        <taxon>Fungi</taxon>
        <taxon>Dikarya</taxon>
        <taxon>Ascomycota</taxon>
        <taxon>Pezizomycotina</taxon>
        <taxon>Eurotiomycetes</taxon>
        <taxon>Eurotiomycetidae</taxon>
        <taxon>Eurotiales</taxon>
        <taxon>Thermoascaceae</taxon>
        <taxon>Paecilomyces</taxon>
    </lineage>
</organism>
<proteinExistence type="predicted"/>
<evidence type="ECO:0000313" key="3">
    <source>
        <dbReference type="Proteomes" id="UP000283841"/>
    </source>
</evidence>